<protein>
    <submittedName>
        <fullName evidence="1">Uncharacterized protein</fullName>
    </submittedName>
</protein>
<name>A0A5P1FUR5_ASPOF</name>
<dbReference type="AlphaFoldDB" id="A0A5P1FUR5"/>
<gene>
    <name evidence="1" type="ORF">A4U43_C01F21430</name>
</gene>
<keyword evidence="2" id="KW-1185">Reference proteome</keyword>
<dbReference type="Gramene" id="ONK80759">
    <property type="protein sequence ID" value="ONK80759"/>
    <property type="gene ID" value="A4U43_C01F21430"/>
</dbReference>
<sequence length="68" mass="7739">MECARDSSVNHEHQVQAIKFDDNIVPAKREGNLEFQEEDNGFNDKGGRWRAKGDEILKREDAIVVPDA</sequence>
<evidence type="ECO:0000313" key="1">
    <source>
        <dbReference type="EMBL" id="ONK80759.1"/>
    </source>
</evidence>
<reference evidence="2" key="1">
    <citation type="journal article" date="2017" name="Nat. Commun.">
        <title>The asparagus genome sheds light on the origin and evolution of a young Y chromosome.</title>
        <authorList>
            <person name="Harkess A."/>
            <person name="Zhou J."/>
            <person name="Xu C."/>
            <person name="Bowers J.E."/>
            <person name="Van der Hulst R."/>
            <person name="Ayyampalayam S."/>
            <person name="Mercati F."/>
            <person name="Riccardi P."/>
            <person name="McKain M.R."/>
            <person name="Kakrana A."/>
            <person name="Tang H."/>
            <person name="Ray J."/>
            <person name="Groenendijk J."/>
            <person name="Arikit S."/>
            <person name="Mathioni S.M."/>
            <person name="Nakano M."/>
            <person name="Shan H."/>
            <person name="Telgmann-Rauber A."/>
            <person name="Kanno A."/>
            <person name="Yue Z."/>
            <person name="Chen H."/>
            <person name="Li W."/>
            <person name="Chen Y."/>
            <person name="Xu X."/>
            <person name="Zhang Y."/>
            <person name="Luo S."/>
            <person name="Chen H."/>
            <person name="Gao J."/>
            <person name="Mao Z."/>
            <person name="Pires J.C."/>
            <person name="Luo M."/>
            <person name="Kudrna D."/>
            <person name="Wing R.A."/>
            <person name="Meyers B.C."/>
            <person name="Yi K."/>
            <person name="Kong H."/>
            <person name="Lavrijsen P."/>
            <person name="Sunseri F."/>
            <person name="Falavigna A."/>
            <person name="Ye Y."/>
            <person name="Leebens-Mack J.H."/>
            <person name="Chen G."/>
        </authorList>
    </citation>
    <scope>NUCLEOTIDE SEQUENCE [LARGE SCALE GENOMIC DNA]</scope>
    <source>
        <strain evidence="2">cv. DH0086</strain>
    </source>
</reference>
<accession>A0A5P1FUR5</accession>
<dbReference type="EMBL" id="CM007381">
    <property type="protein sequence ID" value="ONK80759.1"/>
    <property type="molecule type" value="Genomic_DNA"/>
</dbReference>
<dbReference type="Proteomes" id="UP000243459">
    <property type="component" value="Chromosome 1"/>
</dbReference>
<proteinExistence type="predicted"/>
<organism evidence="1 2">
    <name type="scientific">Asparagus officinalis</name>
    <name type="common">Garden asparagus</name>
    <dbReference type="NCBI Taxonomy" id="4686"/>
    <lineage>
        <taxon>Eukaryota</taxon>
        <taxon>Viridiplantae</taxon>
        <taxon>Streptophyta</taxon>
        <taxon>Embryophyta</taxon>
        <taxon>Tracheophyta</taxon>
        <taxon>Spermatophyta</taxon>
        <taxon>Magnoliopsida</taxon>
        <taxon>Liliopsida</taxon>
        <taxon>Asparagales</taxon>
        <taxon>Asparagaceae</taxon>
        <taxon>Asparagoideae</taxon>
        <taxon>Asparagus</taxon>
    </lineage>
</organism>
<evidence type="ECO:0000313" key="2">
    <source>
        <dbReference type="Proteomes" id="UP000243459"/>
    </source>
</evidence>